<dbReference type="EMBL" id="JAJBZT010000007">
    <property type="protein sequence ID" value="MCB6184582.1"/>
    <property type="molecule type" value="Genomic_DNA"/>
</dbReference>
<dbReference type="Pfam" id="PF00484">
    <property type="entry name" value="Pro_CA"/>
    <property type="match status" value="1"/>
</dbReference>
<gene>
    <name evidence="9" type="ORF">LIN78_13630</name>
</gene>
<comment type="catalytic activity">
    <reaction evidence="7 8">
        <text>hydrogencarbonate + H(+) = CO2 + H2O</text>
        <dbReference type="Rhea" id="RHEA:10748"/>
        <dbReference type="ChEBI" id="CHEBI:15377"/>
        <dbReference type="ChEBI" id="CHEBI:15378"/>
        <dbReference type="ChEBI" id="CHEBI:16526"/>
        <dbReference type="ChEBI" id="CHEBI:17544"/>
        <dbReference type="EC" id="4.2.1.1"/>
    </reaction>
</comment>
<evidence type="ECO:0000256" key="3">
    <source>
        <dbReference type="ARBA" id="ARBA00012925"/>
    </source>
</evidence>
<name>A0ABS8D8N6_9NEIS</name>
<dbReference type="InterPro" id="IPR036874">
    <property type="entry name" value="Carbonic_anhydrase_sf"/>
</dbReference>
<dbReference type="InterPro" id="IPR001765">
    <property type="entry name" value="Carbonic_anhydrase"/>
</dbReference>
<dbReference type="CDD" id="cd00884">
    <property type="entry name" value="beta_CA_cladeB"/>
    <property type="match status" value="1"/>
</dbReference>
<protein>
    <recommendedName>
        <fullName evidence="3 8">Carbonic anhydrase</fullName>
        <ecNumber evidence="3 8">4.2.1.1</ecNumber>
    </recommendedName>
    <alternativeName>
        <fullName evidence="8">Carbonate dehydratase</fullName>
    </alternativeName>
</protein>
<dbReference type="SMART" id="SM00947">
    <property type="entry name" value="Pro_CA"/>
    <property type="match status" value="1"/>
</dbReference>
<dbReference type="InterPro" id="IPR015892">
    <property type="entry name" value="Carbonic_anhydrase_CS"/>
</dbReference>
<evidence type="ECO:0000256" key="1">
    <source>
        <dbReference type="ARBA" id="ARBA00001947"/>
    </source>
</evidence>
<dbReference type="PROSITE" id="PS00705">
    <property type="entry name" value="PROK_CO2_ANHYDRASE_2"/>
    <property type="match status" value="1"/>
</dbReference>
<accession>A0ABS8D8N6</accession>
<evidence type="ECO:0000256" key="8">
    <source>
        <dbReference type="RuleBase" id="RU003956"/>
    </source>
</evidence>
<comment type="cofactor">
    <cofactor evidence="1">
        <name>Zn(2+)</name>
        <dbReference type="ChEBI" id="CHEBI:29105"/>
    </cofactor>
</comment>
<sequence length="224" mass="24542">MKDINQFVEGFRAFQQTYFAGEDALFETLAKGQTPETLLIGCCDSRVDPALLTQCAPGEMFVIRNVANLVPECEIGSHHQGVSAGIQFAVCDLGVKRIIVLGHAQCGGIKALMDGRGEHAAPEDYIGKWIGIAEPARQRVKNELGHKPLEVQRRAAELTSILVSLENLLTFPWIKEKVDAGLLTLHGWFFDIEQGALLAYDAKTRHFEALVCPLGQPYHASTSA</sequence>
<evidence type="ECO:0000256" key="5">
    <source>
        <dbReference type="ARBA" id="ARBA00022833"/>
    </source>
</evidence>
<dbReference type="PANTHER" id="PTHR11002">
    <property type="entry name" value="CARBONIC ANHYDRASE"/>
    <property type="match status" value="1"/>
</dbReference>
<comment type="caution">
    <text evidence="9">The sequence shown here is derived from an EMBL/GenBank/DDBJ whole genome shotgun (WGS) entry which is preliminary data.</text>
</comment>
<evidence type="ECO:0000256" key="2">
    <source>
        <dbReference type="ARBA" id="ARBA00006217"/>
    </source>
</evidence>
<reference evidence="9" key="1">
    <citation type="submission" date="2021-10" db="EMBL/GenBank/DDBJ databases">
        <title>The complete genome sequence of Leeia sp. TBRC 13508.</title>
        <authorList>
            <person name="Charoenyingcharoen P."/>
            <person name="Yukphan P."/>
        </authorList>
    </citation>
    <scope>NUCLEOTIDE SEQUENCE</scope>
    <source>
        <strain evidence="9">TBRC 13508</strain>
    </source>
</reference>
<dbReference type="EC" id="4.2.1.1" evidence="3 8"/>
<organism evidence="9 10">
    <name type="scientific">Leeia speluncae</name>
    <dbReference type="NCBI Taxonomy" id="2884804"/>
    <lineage>
        <taxon>Bacteria</taxon>
        <taxon>Pseudomonadati</taxon>
        <taxon>Pseudomonadota</taxon>
        <taxon>Betaproteobacteria</taxon>
        <taxon>Neisseriales</taxon>
        <taxon>Leeiaceae</taxon>
        <taxon>Leeia</taxon>
    </lineage>
</organism>
<evidence type="ECO:0000313" key="10">
    <source>
        <dbReference type="Proteomes" id="UP001165395"/>
    </source>
</evidence>
<keyword evidence="6 8" id="KW-0456">Lyase</keyword>
<proteinExistence type="inferred from homology"/>
<keyword evidence="5 8" id="KW-0862">Zinc</keyword>
<evidence type="ECO:0000256" key="7">
    <source>
        <dbReference type="ARBA" id="ARBA00048348"/>
    </source>
</evidence>
<dbReference type="InterPro" id="IPR045066">
    <property type="entry name" value="Beta_CA_cladeB"/>
</dbReference>
<dbReference type="SUPFAM" id="SSF53056">
    <property type="entry name" value="beta-carbonic anhydrase, cab"/>
    <property type="match status" value="1"/>
</dbReference>
<dbReference type="Proteomes" id="UP001165395">
    <property type="component" value="Unassembled WGS sequence"/>
</dbReference>
<keyword evidence="10" id="KW-1185">Reference proteome</keyword>
<dbReference type="Gene3D" id="3.40.1050.10">
    <property type="entry name" value="Carbonic anhydrase"/>
    <property type="match status" value="1"/>
</dbReference>
<evidence type="ECO:0000313" key="9">
    <source>
        <dbReference type="EMBL" id="MCB6184582.1"/>
    </source>
</evidence>
<evidence type="ECO:0000256" key="4">
    <source>
        <dbReference type="ARBA" id="ARBA00022723"/>
    </source>
</evidence>
<keyword evidence="4" id="KW-0479">Metal-binding</keyword>
<comment type="similarity">
    <text evidence="2 8">Belongs to the beta-class carbonic anhydrase family.</text>
</comment>
<evidence type="ECO:0000256" key="6">
    <source>
        <dbReference type="ARBA" id="ARBA00023239"/>
    </source>
</evidence>
<dbReference type="PANTHER" id="PTHR11002:SF76">
    <property type="entry name" value="CARBONIC ANHYDRASE"/>
    <property type="match status" value="1"/>
</dbReference>
<comment type="function">
    <text evidence="8">Reversible hydration of carbon dioxide.</text>
</comment>
<dbReference type="RefSeq" id="WP_227181391.1">
    <property type="nucleotide sequence ID" value="NZ_JAJBZT010000007.1"/>
</dbReference>